<protein>
    <recommendedName>
        <fullName evidence="2">6-phosphogluconate dehydrogenase NADP-binding domain-containing protein</fullName>
    </recommendedName>
</protein>
<dbReference type="RefSeq" id="WP_052883504.1">
    <property type="nucleotide sequence ID" value="NZ_CP009961.1"/>
</dbReference>
<name>A0A0F7CKS3_9CREN</name>
<sequence>MSVAVFGTGLIGSNIARRLLERGFRVSVWNRSYEKAASLGQFGARVTKSIREALEGAEIASINVSDDNASLYVLENILNNLGNDLVVVNHSTVTPLHSRRAYEMSTRKNCPYIALPIMGGPKEAMSGDLVGIAGGDYDKLVTHKDYIDALFRKVHVVGSPEEASAVKLAINSVYFSAMIGLAEALVLAEGWGVSPEKFFEIGQDLWIKSIIERYGSRLIVAGSEKGISLPHISSMAQLLLSASMRKAISEEDYTRVYKFLKGLV</sequence>
<dbReference type="GO" id="GO:0016491">
    <property type="term" value="F:oxidoreductase activity"/>
    <property type="evidence" value="ECO:0007669"/>
    <property type="project" value="UniProtKB-KW"/>
</dbReference>
<dbReference type="AlphaFoldDB" id="A0A0F7CKS3"/>
<dbReference type="GeneID" id="25400784"/>
<evidence type="ECO:0000256" key="1">
    <source>
        <dbReference type="ARBA" id="ARBA00023002"/>
    </source>
</evidence>
<dbReference type="STRING" id="1550241.MA03_01095"/>
<reference evidence="3 4" key="1">
    <citation type="journal article" date="2015" name="Stand. Genomic Sci.">
        <title>Complete genome sequence of and proposal of Thermofilum uzonense sp. nov. a novel hyperthermophilic crenarchaeon and emended description of the genus Thermofilum.</title>
        <authorList>
            <person name="Toshchakov S.V."/>
            <person name="Korzhenkov A.A."/>
            <person name="Samarov N.I."/>
            <person name="Mazunin I.O."/>
            <person name="Mozhey O.I."/>
            <person name="Shmyr I.S."/>
            <person name="Derbikova K.S."/>
            <person name="Taranov E.A."/>
            <person name="Dominova I.N."/>
            <person name="Bonch-Osmolovskaya E.A."/>
            <person name="Patrushev M.V."/>
            <person name="Podosokorskaya O.A."/>
            <person name="Kublanov I.V."/>
        </authorList>
    </citation>
    <scope>NUCLEOTIDE SEQUENCE [LARGE SCALE GENOMIC DNA]</scope>
    <source>
        <strain evidence="3 4">1807-2</strain>
    </source>
</reference>
<dbReference type="SUPFAM" id="SSF48179">
    <property type="entry name" value="6-phosphogluconate dehydrogenase C-terminal domain-like"/>
    <property type="match status" value="1"/>
</dbReference>
<dbReference type="EMBL" id="CP009961">
    <property type="protein sequence ID" value="AKG38161.1"/>
    <property type="molecule type" value="Genomic_DNA"/>
</dbReference>
<dbReference type="HOGENOM" id="CLU_035117_0_5_2"/>
<dbReference type="Pfam" id="PF03446">
    <property type="entry name" value="NAD_binding_2"/>
    <property type="match status" value="1"/>
</dbReference>
<dbReference type="InterPro" id="IPR036291">
    <property type="entry name" value="NAD(P)-bd_dom_sf"/>
</dbReference>
<dbReference type="InterPro" id="IPR013328">
    <property type="entry name" value="6PGD_dom2"/>
</dbReference>
<dbReference type="SUPFAM" id="SSF51735">
    <property type="entry name" value="NAD(P)-binding Rossmann-fold domains"/>
    <property type="match status" value="1"/>
</dbReference>
<dbReference type="PANTHER" id="PTHR43580:SF2">
    <property type="entry name" value="CYTOKINE-LIKE NUCLEAR FACTOR N-PAC"/>
    <property type="match status" value="1"/>
</dbReference>
<keyword evidence="1" id="KW-0560">Oxidoreductase</keyword>
<dbReference type="PIRSF" id="PIRSF000103">
    <property type="entry name" value="HIBADH"/>
    <property type="match status" value="1"/>
</dbReference>
<dbReference type="PANTHER" id="PTHR43580">
    <property type="entry name" value="OXIDOREDUCTASE GLYR1-RELATED"/>
    <property type="match status" value="1"/>
</dbReference>
<gene>
    <name evidence="3" type="ORF">MA03_01095</name>
</gene>
<dbReference type="KEGG" id="thf:MA03_01095"/>
<evidence type="ECO:0000259" key="2">
    <source>
        <dbReference type="Pfam" id="PF03446"/>
    </source>
</evidence>
<dbReference type="InterPro" id="IPR015815">
    <property type="entry name" value="HIBADH-related"/>
</dbReference>
<feature type="domain" description="6-phosphogluconate dehydrogenase NADP-binding" evidence="2">
    <location>
        <begin position="3"/>
        <end position="158"/>
    </location>
</feature>
<evidence type="ECO:0000313" key="4">
    <source>
        <dbReference type="Proteomes" id="UP000067434"/>
    </source>
</evidence>
<dbReference type="InterPro" id="IPR006115">
    <property type="entry name" value="6PGDH_NADP-bd"/>
</dbReference>
<dbReference type="InterPro" id="IPR051265">
    <property type="entry name" value="HIBADH-related_NP60_sf"/>
</dbReference>
<proteinExistence type="predicted"/>
<dbReference type="Proteomes" id="UP000067434">
    <property type="component" value="Chromosome"/>
</dbReference>
<organism evidence="3 4">
    <name type="scientific">Infirmifilum uzonense</name>
    <dbReference type="NCBI Taxonomy" id="1550241"/>
    <lineage>
        <taxon>Archaea</taxon>
        <taxon>Thermoproteota</taxon>
        <taxon>Thermoprotei</taxon>
        <taxon>Thermofilales</taxon>
        <taxon>Thermofilaceae</taxon>
        <taxon>Infirmifilum</taxon>
    </lineage>
</organism>
<accession>A0A0F7CKS3</accession>
<dbReference type="GO" id="GO:0050661">
    <property type="term" value="F:NADP binding"/>
    <property type="evidence" value="ECO:0007669"/>
    <property type="project" value="InterPro"/>
</dbReference>
<dbReference type="OrthoDB" id="23890at2157"/>
<dbReference type="Gene3D" id="3.40.50.720">
    <property type="entry name" value="NAD(P)-binding Rossmann-like Domain"/>
    <property type="match status" value="1"/>
</dbReference>
<keyword evidence="4" id="KW-1185">Reference proteome</keyword>
<dbReference type="InterPro" id="IPR008927">
    <property type="entry name" value="6-PGluconate_DH-like_C_sf"/>
</dbReference>
<dbReference type="Gene3D" id="1.10.1040.10">
    <property type="entry name" value="N-(1-d-carboxylethyl)-l-norvaline Dehydrogenase, domain 2"/>
    <property type="match status" value="1"/>
</dbReference>
<evidence type="ECO:0000313" key="3">
    <source>
        <dbReference type="EMBL" id="AKG38161.1"/>
    </source>
</evidence>
<dbReference type="PATRIC" id="fig|1550241.5.peg.223"/>